<protein>
    <submittedName>
        <fullName evidence="3">Cupredoxin domain-containing protein</fullName>
    </submittedName>
</protein>
<reference evidence="4" key="1">
    <citation type="journal article" date="2019" name="Int. J. Syst. Evol. Microbiol.">
        <title>The Global Catalogue of Microorganisms (GCM) 10K type strain sequencing project: providing services to taxonomists for standard genome sequencing and annotation.</title>
        <authorList>
            <consortium name="The Broad Institute Genomics Platform"/>
            <consortium name="The Broad Institute Genome Sequencing Center for Infectious Disease"/>
            <person name="Wu L."/>
            <person name="Ma J."/>
        </authorList>
    </citation>
    <scope>NUCLEOTIDE SEQUENCE [LARGE SCALE GENOMIC DNA]</scope>
    <source>
        <strain evidence="4">KCTC 52640</strain>
    </source>
</reference>
<evidence type="ECO:0000259" key="2">
    <source>
        <dbReference type="Pfam" id="PF13473"/>
    </source>
</evidence>
<dbReference type="Pfam" id="PF13473">
    <property type="entry name" value="Cupredoxin_1"/>
    <property type="match status" value="1"/>
</dbReference>
<name>A0ABV7EQ98_9GAMM</name>
<dbReference type="EMBL" id="JBHRSS010000006">
    <property type="protein sequence ID" value="MFC3104934.1"/>
    <property type="molecule type" value="Genomic_DNA"/>
</dbReference>
<keyword evidence="4" id="KW-1185">Reference proteome</keyword>
<keyword evidence="1" id="KW-0732">Signal</keyword>
<accession>A0ABV7EQ98</accession>
<dbReference type="SUPFAM" id="SSF49503">
    <property type="entry name" value="Cupredoxins"/>
    <property type="match status" value="1"/>
</dbReference>
<sequence length="113" mass="12189">MIHSRTARRGLFMLAALVAGLVSGVAGAEDMRIQIKGHAFVPTKITIPASTRVKLLVSNENALPAEFEGQDFPSEKVIPGHTELPVYIGPLDAGTYHFFNEFDPGVTGELIVE</sequence>
<evidence type="ECO:0000313" key="4">
    <source>
        <dbReference type="Proteomes" id="UP001595462"/>
    </source>
</evidence>
<dbReference type="InterPro" id="IPR008972">
    <property type="entry name" value="Cupredoxin"/>
</dbReference>
<dbReference type="Gene3D" id="2.60.40.420">
    <property type="entry name" value="Cupredoxins - blue copper proteins"/>
    <property type="match status" value="1"/>
</dbReference>
<dbReference type="InterPro" id="IPR028096">
    <property type="entry name" value="EfeO_Cupredoxin"/>
</dbReference>
<organism evidence="3 4">
    <name type="scientific">Salinisphaera aquimarina</name>
    <dbReference type="NCBI Taxonomy" id="2094031"/>
    <lineage>
        <taxon>Bacteria</taxon>
        <taxon>Pseudomonadati</taxon>
        <taxon>Pseudomonadota</taxon>
        <taxon>Gammaproteobacteria</taxon>
        <taxon>Salinisphaerales</taxon>
        <taxon>Salinisphaeraceae</taxon>
        <taxon>Salinisphaera</taxon>
    </lineage>
</organism>
<feature type="signal peptide" evidence="1">
    <location>
        <begin position="1"/>
        <end position="28"/>
    </location>
</feature>
<evidence type="ECO:0000256" key="1">
    <source>
        <dbReference type="SAM" id="SignalP"/>
    </source>
</evidence>
<feature type="domain" description="EfeO-type cupredoxin-like" evidence="2">
    <location>
        <begin position="22"/>
        <end position="112"/>
    </location>
</feature>
<proteinExistence type="predicted"/>
<feature type="chain" id="PRO_5045574812" evidence="1">
    <location>
        <begin position="29"/>
        <end position="113"/>
    </location>
</feature>
<dbReference type="Proteomes" id="UP001595462">
    <property type="component" value="Unassembled WGS sequence"/>
</dbReference>
<dbReference type="RefSeq" id="WP_380690495.1">
    <property type="nucleotide sequence ID" value="NZ_JBHRSS010000006.1"/>
</dbReference>
<gene>
    <name evidence="3" type="ORF">ACFOSU_13720</name>
</gene>
<evidence type="ECO:0000313" key="3">
    <source>
        <dbReference type="EMBL" id="MFC3104934.1"/>
    </source>
</evidence>
<comment type="caution">
    <text evidence="3">The sequence shown here is derived from an EMBL/GenBank/DDBJ whole genome shotgun (WGS) entry which is preliminary data.</text>
</comment>